<dbReference type="RefSeq" id="WP_165230705.1">
    <property type="nucleotide sequence ID" value="NZ_JAAKZV010000004.1"/>
</dbReference>
<dbReference type="Pfam" id="PF02837">
    <property type="entry name" value="Glyco_hydro_2_N"/>
    <property type="match status" value="1"/>
</dbReference>
<dbReference type="EMBL" id="JAAKZV010000004">
    <property type="protein sequence ID" value="NGN62752.1"/>
    <property type="molecule type" value="Genomic_DNA"/>
</dbReference>
<evidence type="ECO:0000313" key="5">
    <source>
        <dbReference type="EMBL" id="NGN62752.1"/>
    </source>
</evidence>
<accession>A0A6G4TSJ6</accession>
<dbReference type="Pfam" id="PF02836">
    <property type="entry name" value="Glyco_hydro_2_C"/>
    <property type="match status" value="1"/>
</dbReference>
<comment type="caution">
    <text evidence="5">The sequence shown here is derived from an EMBL/GenBank/DDBJ whole genome shotgun (WGS) entry which is preliminary data.</text>
</comment>
<keyword evidence="5" id="KW-0378">Hydrolase</keyword>
<dbReference type="InterPro" id="IPR008979">
    <property type="entry name" value="Galactose-bd-like_sf"/>
</dbReference>
<feature type="region of interest" description="Disordered" evidence="2">
    <location>
        <begin position="606"/>
        <end position="628"/>
    </location>
</feature>
<feature type="domain" description="Glycoside hydrolase family 2 catalytic" evidence="3">
    <location>
        <begin position="306"/>
        <end position="468"/>
    </location>
</feature>
<protein>
    <submittedName>
        <fullName evidence="5">Glycoside hydrolase family 2</fullName>
    </submittedName>
</protein>
<dbReference type="PANTHER" id="PTHR42732">
    <property type="entry name" value="BETA-GALACTOSIDASE"/>
    <property type="match status" value="1"/>
</dbReference>
<dbReference type="InterPro" id="IPR036156">
    <property type="entry name" value="Beta-gal/glucu_dom_sf"/>
</dbReference>
<dbReference type="GO" id="GO:0004553">
    <property type="term" value="F:hydrolase activity, hydrolyzing O-glycosyl compounds"/>
    <property type="evidence" value="ECO:0007669"/>
    <property type="project" value="InterPro"/>
</dbReference>
<name>A0A6G4TSJ6_9ACTN</name>
<dbReference type="SUPFAM" id="SSF51445">
    <property type="entry name" value="(Trans)glycosidases"/>
    <property type="match status" value="1"/>
</dbReference>
<dbReference type="SUPFAM" id="SSF49785">
    <property type="entry name" value="Galactose-binding domain-like"/>
    <property type="match status" value="1"/>
</dbReference>
<evidence type="ECO:0000313" key="6">
    <source>
        <dbReference type="Proteomes" id="UP000481583"/>
    </source>
</evidence>
<keyword evidence="6" id="KW-1185">Reference proteome</keyword>
<dbReference type="PANTHER" id="PTHR42732:SF3">
    <property type="entry name" value="HYDROLASE"/>
    <property type="match status" value="1"/>
</dbReference>
<feature type="compositionally biased region" description="Low complexity" evidence="2">
    <location>
        <begin position="619"/>
        <end position="628"/>
    </location>
</feature>
<dbReference type="GO" id="GO:0005975">
    <property type="term" value="P:carbohydrate metabolic process"/>
    <property type="evidence" value="ECO:0007669"/>
    <property type="project" value="InterPro"/>
</dbReference>
<gene>
    <name evidence="5" type="ORF">G5C51_02395</name>
</gene>
<dbReference type="SUPFAM" id="SSF49303">
    <property type="entry name" value="beta-Galactosidase/glucuronidase domain"/>
    <property type="match status" value="1"/>
</dbReference>
<evidence type="ECO:0000256" key="1">
    <source>
        <dbReference type="ARBA" id="ARBA00007401"/>
    </source>
</evidence>
<dbReference type="Gene3D" id="3.20.20.80">
    <property type="entry name" value="Glycosidases"/>
    <property type="match status" value="1"/>
</dbReference>
<dbReference type="InterPro" id="IPR006103">
    <property type="entry name" value="Glyco_hydro_2_cat"/>
</dbReference>
<sequence>MTDAHPHSPATALHPRPQFQRDNWTDLGGTWRFAFDDDDRGVDQRWYEVGSGGPDPFDRTIVVPYPPESKLSGVHEPGFHPVMWYERAVPVAAPAAGERVLLHFGAVDYRATVWVNGRRRGEHEGGQSPFTLDITDDLDPALDAQSLVVRAEDRPRDVTQPRGKQTWKAEPHAVFYDRTSGIWQPVWLERVPAVHLSRLAWTPDLAAGAVVLDAELSRDPDGPRTLRVRLTGPDGEVLAERSGRVDRDTVRMTVDIPALGGPDRPGLLWSPEDPTLIDAEVVLEEIPSAPADRVTGYVGLRSTGYRDGFFLLNGRPYYLRMALEQGFWPESHLAAPGEEALRREVELIKELGFTGARIHQKAEDPRFLYWCDRLGLLVWGEMANAFEFSERAVTRLTTEWQALMRRDHSHPCIVTWVPLNESWGTPQLTASAQQRAYLSALYHLTKALDPTRPALSNEGWEHAVSDIWGVHDYTPDPASLTRRYGDAAALAETLHGAGPGRWKVHLEATERNGQPVVITEFGGLSYLPEAGQKWFGYGTVGTPEELREQFGALVGAILDAPGVSGFCYTQLTDTRQEKNGLLTEDRRPKLPPEEIRAIVARPSRALPSEAVDAHRRTAARAAGDAGAP</sequence>
<evidence type="ECO:0000259" key="3">
    <source>
        <dbReference type="Pfam" id="PF02836"/>
    </source>
</evidence>
<proteinExistence type="inferred from homology"/>
<dbReference type="InterPro" id="IPR006104">
    <property type="entry name" value="Glyco_hydro_2_N"/>
</dbReference>
<dbReference type="Gene3D" id="2.60.120.260">
    <property type="entry name" value="Galactose-binding domain-like"/>
    <property type="match status" value="1"/>
</dbReference>
<feature type="domain" description="Glycosyl hydrolases family 2 sugar binding" evidence="4">
    <location>
        <begin position="26"/>
        <end position="136"/>
    </location>
</feature>
<dbReference type="Proteomes" id="UP000481583">
    <property type="component" value="Unassembled WGS sequence"/>
</dbReference>
<dbReference type="AlphaFoldDB" id="A0A6G4TSJ6"/>
<dbReference type="InterPro" id="IPR051913">
    <property type="entry name" value="GH2_Domain-Containing"/>
</dbReference>
<evidence type="ECO:0000259" key="4">
    <source>
        <dbReference type="Pfam" id="PF02837"/>
    </source>
</evidence>
<evidence type="ECO:0000256" key="2">
    <source>
        <dbReference type="SAM" id="MobiDB-lite"/>
    </source>
</evidence>
<reference evidence="5 6" key="1">
    <citation type="submission" date="2020-02" db="EMBL/GenBank/DDBJ databases">
        <title>Whole-genome analyses of novel actinobacteria.</title>
        <authorList>
            <person name="Sahin N."/>
        </authorList>
    </citation>
    <scope>NUCLEOTIDE SEQUENCE [LARGE SCALE GENOMIC DNA]</scope>
    <source>
        <strain evidence="5 6">A7024</strain>
    </source>
</reference>
<organism evidence="5 6">
    <name type="scientific">Streptomyces coryli</name>
    <dbReference type="NCBI Taxonomy" id="1128680"/>
    <lineage>
        <taxon>Bacteria</taxon>
        <taxon>Bacillati</taxon>
        <taxon>Actinomycetota</taxon>
        <taxon>Actinomycetes</taxon>
        <taxon>Kitasatosporales</taxon>
        <taxon>Streptomycetaceae</taxon>
        <taxon>Streptomyces</taxon>
    </lineage>
</organism>
<comment type="similarity">
    <text evidence="1">Belongs to the glycosyl hydrolase 2 family.</text>
</comment>
<dbReference type="InterPro" id="IPR017853">
    <property type="entry name" value="GH"/>
</dbReference>